<evidence type="ECO:0000313" key="2">
    <source>
        <dbReference type="EMBL" id="CAH0369642.1"/>
    </source>
</evidence>
<feature type="compositionally biased region" description="Basic and acidic residues" evidence="1">
    <location>
        <begin position="42"/>
        <end position="57"/>
    </location>
</feature>
<organism evidence="2 3">
    <name type="scientific">Pelagomonas calceolata</name>
    <dbReference type="NCBI Taxonomy" id="35677"/>
    <lineage>
        <taxon>Eukaryota</taxon>
        <taxon>Sar</taxon>
        <taxon>Stramenopiles</taxon>
        <taxon>Ochrophyta</taxon>
        <taxon>Pelagophyceae</taxon>
        <taxon>Pelagomonadales</taxon>
        <taxon>Pelagomonadaceae</taxon>
        <taxon>Pelagomonas</taxon>
    </lineage>
</organism>
<feature type="compositionally biased region" description="Basic and acidic residues" evidence="1">
    <location>
        <begin position="94"/>
        <end position="105"/>
    </location>
</feature>
<evidence type="ECO:0000313" key="3">
    <source>
        <dbReference type="Proteomes" id="UP000789595"/>
    </source>
</evidence>
<keyword evidence="3" id="KW-1185">Reference proteome</keyword>
<reference evidence="2" key="1">
    <citation type="submission" date="2021-11" db="EMBL/GenBank/DDBJ databases">
        <authorList>
            <consortium name="Genoscope - CEA"/>
            <person name="William W."/>
        </authorList>
    </citation>
    <scope>NUCLEOTIDE SEQUENCE</scope>
</reference>
<sequence>MAVSSLDALGVAPEDMTPAEAKELARLMEQVRALEEGTSTTQRRETPALFTAEEKPQRTRKLQRPKSARARYPSKTLARSAKDFAKKQQAFRATELREKAEDKRNKGNASPVKEEHDDAPVPPSEPPKDVVTRVVLWPEYALLRDGDVRVHVERHYREAPRGAQARRARPRWQLIAAAERARRRLSLRLDALRRYGPPELLGDARVHSRGDRRSSHRVRCAKLRLLPQSVEVEEPPPAPISGRLAQTKEKISRNTPALHNGRNAPKQVPMREVCGFSVQVAAHARGSLYMDTLHSTLARKALERSGAKLRPLGTSDLVEGLMGWLAHLGMPVSSVDARRIEEYENERIARDRADEEEQADALVRMLVGVAGTDVAYGSLVDHLRDALVRARNAATPDDSSSEDEEGNDLAAFGARAYREVRHRVVDVARRRAAKRAVVADGANPDDAALVLRLAKLTDDHGLDLQEIFLDAPTAAGAVRADVRVPAAQLRTGLRRMLCCLAEEEFEDPGDV</sequence>
<comment type="caution">
    <text evidence="2">The sequence shown here is derived from an EMBL/GenBank/DDBJ whole genome shotgun (WGS) entry which is preliminary data.</text>
</comment>
<dbReference type="AlphaFoldDB" id="A0A8J2SM51"/>
<feature type="compositionally biased region" description="Basic residues" evidence="1">
    <location>
        <begin position="58"/>
        <end position="69"/>
    </location>
</feature>
<name>A0A8J2SM51_9STRA</name>
<dbReference type="EMBL" id="CAKKNE010000002">
    <property type="protein sequence ID" value="CAH0369642.1"/>
    <property type="molecule type" value="Genomic_DNA"/>
</dbReference>
<accession>A0A8J2SM51</accession>
<dbReference type="Proteomes" id="UP000789595">
    <property type="component" value="Unassembled WGS sequence"/>
</dbReference>
<protein>
    <submittedName>
        <fullName evidence="2">Uncharacterized protein</fullName>
    </submittedName>
</protein>
<feature type="region of interest" description="Disordered" evidence="1">
    <location>
        <begin position="33"/>
        <end position="127"/>
    </location>
</feature>
<dbReference type="OrthoDB" id="10612401at2759"/>
<proteinExistence type="predicted"/>
<evidence type="ECO:0000256" key="1">
    <source>
        <dbReference type="SAM" id="MobiDB-lite"/>
    </source>
</evidence>
<gene>
    <name evidence="2" type="ORF">PECAL_2P27710</name>
</gene>